<reference evidence="19" key="2">
    <citation type="submission" date="2019-10" db="EMBL/GenBank/DDBJ databases">
        <title>A de novo genome assembly of a pear dwarfing rootstock.</title>
        <authorList>
            <person name="Wang F."/>
            <person name="Wang J."/>
            <person name="Li S."/>
            <person name="Zhang Y."/>
            <person name="Fang M."/>
            <person name="Ma L."/>
            <person name="Zhao Y."/>
            <person name="Jiang S."/>
        </authorList>
    </citation>
    <scope>NUCLEOTIDE SEQUENCE [LARGE SCALE GENOMIC DNA]</scope>
</reference>
<feature type="domain" description="Pyruvate kinase barrel" evidence="16">
    <location>
        <begin position="91"/>
        <end position="390"/>
    </location>
</feature>
<evidence type="ECO:0000313" key="18">
    <source>
        <dbReference type="EMBL" id="KAB2636084.1"/>
    </source>
</evidence>
<feature type="domain" description="Pyruvate kinase C-terminal" evidence="17">
    <location>
        <begin position="494"/>
        <end position="594"/>
    </location>
</feature>
<dbReference type="InterPro" id="IPR015806">
    <property type="entry name" value="Pyrv_Knase_insert_dom_sf"/>
</dbReference>
<keyword evidence="15" id="KW-1133">Transmembrane helix</keyword>
<dbReference type="GO" id="GO:0030955">
    <property type="term" value="F:potassium ion binding"/>
    <property type="evidence" value="ECO:0007669"/>
    <property type="project" value="InterPro"/>
</dbReference>
<dbReference type="Gene3D" id="3.40.1380.20">
    <property type="entry name" value="Pyruvate kinase, C-terminal domain"/>
    <property type="match status" value="1"/>
</dbReference>
<evidence type="ECO:0000313" key="19">
    <source>
        <dbReference type="Proteomes" id="UP000327157"/>
    </source>
</evidence>
<proteinExistence type="inferred from homology"/>
<evidence type="ECO:0000256" key="15">
    <source>
        <dbReference type="SAM" id="Phobius"/>
    </source>
</evidence>
<evidence type="ECO:0000256" key="6">
    <source>
        <dbReference type="ARBA" id="ARBA00022723"/>
    </source>
</evidence>
<dbReference type="InterPro" id="IPR036918">
    <property type="entry name" value="Pyrv_Knase_C_sf"/>
</dbReference>
<dbReference type="Pfam" id="PF02887">
    <property type="entry name" value="PK_C"/>
    <property type="match status" value="1"/>
</dbReference>
<evidence type="ECO:0000256" key="14">
    <source>
        <dbReference type="RuleBase" id="RU000504"/>
    </source>
</evidence>
<dbReference type="AlphaFoldDB" id="A0A5N5ILZ9"/>
<gene>
    <name evidence="18" type="ORF">D8674_026618</name>
</gene>
<accession>A0A5N5ILZ9</accession>
<evidence type="ECO:0000259" key="17">
    <source>
        <dbReference type="Pfam" id="PF02887"/>
    </source>
</evidence>
<dbReference type="PANTHER" id="PTHR11817">
    <property type="entry name" value="PYRUVATE KINASE"/>
    <property type="match status" value="1"/>
</dbReference>
<evidence type="ECO:0000259" key="16">
    <source>
        <dbReference type="Pfam" id="PF00224"/>
    </source>
</evidence>
<dbReference type="InterPro" id="IPR011037">
    <property type="entry name" value="Pyrv_Knase-like_insert_dom_sf"/>
</dbReference>
<dbReference type="GO" id="GO:0005524">
    <property type="term" value="F:ATP binding"/>
    <property type="evidence" value="ECO:0007669"/>
    <property type="project" value="UniProtKB-KW"/>
</dbReference>
<keyword evidence="8 14" id="KW-0418">Kinase</keyword>
<name>A0A5N5ILZ9_9ROSA</name>
<comment type="similarity">
    <text evidence="3 14">Belongs to the pyruvate kinase family.</text>
</comment>
<organism evidence="18 19">
    <name type="scientific">Pyrus ussuriensis x Pyrus communis</name>
    <dbReference type="NCBI Taxonomy" id="2448454"/>
    <lineage>
        <taxon>Eukaryota</taxon>
        <taxon>Viridiplantae</taxon>
        <taxon>Streptophyta</taxon>
        <taxon>Embryophyta</taxon>
        <taxon>Tracheophyta</taxon>
        <taxon>Spermatophyta</taxon>
        <taxon>Magnoliopsida</taxon>
        <taxon>eudicotyledons</taxon>
        <taxon>Gunneridae</taxon>
        <taxon>Pentapetalae</taxon>
        <taxon>rosids</taxon>
        <taxon>fabids</taxon>
        <taxon>Rosales</taxon>
        <taxon>Rosaceae</taxon>
        <taxon>Amygdaloideae</taxon>
        <taxon>Maleae</taxon>
        <taxon>Pyrus</taxon>
    </lineage>
</organism>
<protein>
    <recommendedName>
        <fullName evidence="4 14">Pyruvate kinase</fullName>
        <ecNumber evidence="4 14">2.7.1.40</ecNumber>
    </recommendedName>
</protein>
<dbReference type="SUPFAM" id="SSF51621">
    <property type="entry name" value="Phosphoenolpyruvate/pyruvate domain"/>
    <property type="match status" value="1"/>
</dbReference>
<dbReference type="FunFam" id="3.40.1380.20:FF:000016">
    <property type="entry name" value="Pyruvate kinase"/>
    <property type="match status" value="1"/>
</dbReference>
<evidence type="ECO:0000256" key="10">
    <source>
        <dbReference type="ARBA" id="ARBA00022842"/>
    </source>
</evidence>
<keyword evidence="10 14" id="KW-0460">Magnesium</keyword>
<dbReference type="PRINTS" id="PR01050">
    <property type="entry name" value="PYRUVTKNASE"/>
</dbReference>
<reference evidence="18 19" key="3">
    <citation type="submission" date="2019-11" db="EMBL/GenBank/DDBJ databases">
        <title>A de novo genome assembly of a pear dwarfing rootstock.</title>
        <authorList>
            <person name="Wang F."/>
            <person name="Wang J."/>
            <person name="Li S."/>
            <person name="Zhang Y."/>
            <person name="Fang M."/>
            <person name="Ma L."/>
            <person name="Zhao Y."/>
            <person name="Jiang S."/>
        </authorList>
    </citation>
    <scope>NUCLEOTIDE SEQUENCE [LARGE SCALE GENOMIC DNA]</scope>
    <source>
        <strain evidence="18">S2</strain>
        <tissue evidence="18">Leaf</tissue>
    </source>
</reference>
<evidence type="ECO:0000256" key="7">
    <source>
        <dbReference type="ARBA" id="ARBA00022741"/>
    </source>
</evidence>
<dbReference type="InterPro" id="IPR040442">
    <property type="entry name" value="Pyrv_kinase-like_dom_sf"/>
</dbReference>
<keyword evidence="15" id="KW-0812">Transmembrane</keyword>
<comment type="pathway">
    <text evidence="2 14">Carbohydrate degradation; glycolysis; pyruvate from D-glyceraldehyde 3-phosphate: step 5/5.</text>
</comment>
<feature type="transmembrane region" description="Helical" evidence="15">
    <location>
        <begin position="799"/>
        <end position="829"/>
    </location>
</feature>
<dbReference type="EC" id="2.7.1.40" evidence="4 14"/>
<dbReference type="SUPFAM" id="SSF52935">
    <property type="entry name" value="PK C-terminal domain-like"/>
    <property type="match status" value="1"/>
</dbReference>
<dbReference type="InterPro" id="IPR015813">
    <property type="entry name" value="Pyrv/PenolPyrv_kinase-like_dom"/>
</dbReference>
<evidence type="ECO:0000256" key="4">
    <source>
        <dbReference type="ARBA" id="ARBA00012142"/>
    </source>
</evidence>
<dbReference type="SUPFAM" id="SSF50800">
    <property type="entry name" value="PK beta-barrel domain-like"/>
    <property type="match status" value="1"/>
</dbReference>
<comment type="cofactor">
    <cofactor evidence="1">
        <name>K(+)</name>
        <dbReference type="ChEBI" id="CHEBI:29103"/>
    </cofactor>
</comment>
<dbReference type="Gene3D" id="3.20.20.60">
    <property type="entry name" value="Phosphoenolpyruvate-binding domains"/>
    <property type="match status" value="2"/>
</dbReference>
<evidence type="ECO:0000256" key="5">
    <source>
        <dbReference type="ARBA" id="ARBA00022679"/>
    </source>
</evidence>
<dbReference type="GO" id="GO:0016301">
    <property type="term" value="F:kinase activity"/>
    <property type="evidence" value="ECO:0007669"/>
    <property type="project" value="UniProtKB-KW"/>
</dbReference>
<dbReference type="GO" id="GO:0000287">
    <property type="term" value="F:magnesium ion binding"/>
    <property type="evidence" value="ECO:0007669"/>
    <property type="project" value="InterPro"/>
</dbReference>
<keyword evidence="6" id="KW-0479">Metal-binding</keyword>
<keyword evidence="12 18" id="KW-0670">Pyruvate</keyword>
<keyword evidence="7" id="KW-0547">Nucleotide-binding</keyword>
<comment type="catalytic activity">
    <reaction evidence="13 14">
        <text>pyruvate + ATP = phosphoenolpyruvate + ADP + H(+)</text>
        <dbReference type="Rhea" id="RHEA:18157"/>
        <dbReference type="ChEBI" id="CHEBI:15361"/>
        <dbReference type="ChEBI" id="CHEBI:15378"/>
        <dbReference type="ChEBI" id="CHEBI:30616"/>
        <dbReference type="ChEBI" id="CHEBI:58702"/>
        <dbReference type="ChEBI" id="CHEBI:456216"/>
        <dbReference type="EC" id="2.7.1.40"/>
    </reaction>
</comment>
<evidence type="ECO:0000256" key="11">
    <source>
        <dbReference type="ARBA" id="ARBA00023152"/>
    </source>
</evidence>
<reference evidence="18 19" key="1">
    <citation type="submission" date="2019-09" db="EMBL/GenBank/DDBJ databases">
        <authorList>
            <person name="Ou C."/>
        </authorList>
    </citation>
    <scope>NUCLEOTIDE SEQUENCE [LARGE SCALE GENOMIC DNA]</scope>
    <source>
        <strain evidence="18">S2</strain>
        <tissue evidence="18">Leaf</tissue>
    </source>
</reference>
<dbReference type="UniPathway" id="UPA00109">
    <property type="reaction ID" value="UER00188"/>
</dbReference>
<evidence type="ECO:0000256" key="2">
    <source>
        <dbReference type="ARBA" id="ARBA00004997"/>
    </source>
</evidence>
<dbReference type="GO" id="GO:0004743">
    <property type="term" value="F:pyruvate kinase activity"/>
    <property type="evidence" value="ECO:0007669"/>
    <property type="project" value="UniProtKB-EC"/>
</dbReference>
<evidence type="ECO:0000256" key="12">
    <source>
        <dbReference type="ARBA" id="ARBA00023317"/>
    </source>
</evidence>
<keyword evidence="9" id="KW-0067">ATP-binding</keyword>
<dbReference type="OrthoDB" id="108365at2759"/>
<evidence type="ECO:0000256" key="9">
    <source>
        <dbReference type="ARBA" id="ARBA00022840"/>
    </source>
</evidence>
<keyword evidence="19" id="KW-1185">Reference proteome</keyword>
<dbReference type="InterPro" id="IPR001697">
    <property type="entry name" value="Pyr_Knase"/>
</dbReference>
<dbReference type="Proteomes" id="UP000327157">
    <property type="component" value="Chromosome 5"/>
</dbReference>
<dbReference type="InterPro" id="IPR015793">
    <property type="entry name" value="Pyrv_Knase_brl"/>
</dbReference>
<keyword evidence="5 14" id="KW-0808">Transferase</keyword>
<dbReference type="Pfam" id="PF00224">
    <property type="entry name" value="PK"/>
    <property type="match status" value="1"/>
</dbReference>
<evidence type="ECO:0000256" key="13">
    <source>
        <dbReference type="ARBA" id="ARBA00048152"/>
    </source>
</evidence>
<keyword evidence="15" id="KW-0472">Membrane</keyword>
<evidence type="ECO:0000256" key="8">
    <source>
        <dbReference type="ARBA" id="ARBA00022777"/>
    </source>
</evidence>
<dbReference type="InterPro" id="IPR015795">
    <property type="entry name" value="Pyrv_Knase_C"/>
</dbReference>
<evidence type="ECO:0000256" key="3">
    <source>
        <dbReference type="ARBA" id="ARBA00008663"/>
    </source>
</evidence>
<dbReference type="EMBL" id="SMOL01000004">
    <property type="protein sequence ID" value="KAB2636084.1"/>
    <property type="molecule type" value="Genomic_DNA"/>
</dbReference>
<evidence type="ECO:0000256" key="1">
    <source>
        <dbReference type="ARBA" id="ARBA00001958"/>
    </source>
</evidence>
<feature type="transmembrane region" description="Helical" evidence="15">
    <location>
        <begin position="668"/>
        <end position="689"/>
    </location>
</feature>
<dbReference type="Gene3D" id="2.40.33.10">
    <property type="entry name" value="PK beta-barrel domain-like"/>
    <property type="match status" value="1"/>
</dbReference>
<keyword evidence="11 14" id="KW-0324">Glycolysis</keyword>
<sequence length="867" mass="96404">MAVADHSIHTCFGVKANNPSANLQKTVFGVPVLHHGVSCVGKELKRKIGGGGVQAVQVGLAAAESLKSLKSLDLDVVSERELREKGFLGLRKTKLVCTIGPACSSVEDLEKLVLGGMNVARLNMCHNTREWHRDVIRKIKRLNEEKGFSVSVMIDTEGTQIHVVDHGAPSSLKVQEDSIWLFTTENFEGSLPFTVQANYEGFSDGIKEGDELVIDGGMARFEVIEKLGSDLRCKCTDPGLFLPRAKFSFWRDGKLVERNYDLPTLSTRDWSDIEFGISEGIDFIAMSFVNNAESVKHLKNYLITKSAKSTRVLAKIESLEALQNLEEIIKASDGIMIARVDLGVEIPLEQIPTVQEEITNVCRQLNKPVIVASQFLESMIEYPTPTRAEVRLGSPRTVVIMMIIAVAWGAAREKINHIMMATSQKVADVSEAVRQYADALMLAGESAIGLFGEKALSVLQTTSSRMETWSRVENQQGSLLQRQLGVSLPDRIAEQICNSAVEMANNLAVDAIFVYTKHGHMASLLSRNRPNPPIFAFTNDESTRMALNLQWGVIPLLVDLSDDTESNISSTIHLIKSKGLVKQGDWVLVVSDVTPSRATPMAFQSIQVTNMNQLGQIKNKKAPFRDRQASRLAAKRVELFKKIIYVLPGGKKLEKKLKIFENGGSSEFILMGFVYICGSLLNVILARGYRGYGYHLRNRRRFGVCCKAQESDSKSNGEEPPESLFMKELRRRGMNPTSLLEGKERTEYGMNDEMRNEDRGFSARNAVSTEIEKSLANQRERSMQLNSEGLEGLIPRARLLLTIGGTFFLGFWPLILITVALFSALYLYFGSTFVHDGSSLPMSPPQYIDPYELLEDERISQIAPRVK</sequence>
<comment type="caution">
    <text evidence="18">The sequence shown here is derived from an EMBL/GenBank/DDBJ whole genome shotgun (WGS) entry which is preliminary data.</text>
</comment>